<comment type="caution">
    <text evidence="6">The sequence shown here is derived from an EMBL/GenBank/DDBJ whole genome shotgun (WGS) entry which is preliminary data.</text>
</comment>
<dbReference type="RefSeq" id="WP_166400765.1">
    <property type="nucleotide sequence ID" value="NZ_JAANAS010000072.1"/>
</dbReference>
<protein>
    <submittedName>
        <fullName evidence="6">Patatin</fullName>
    </submittedName>
</protein>
<dbReference type="Pfam" id="PF19143">
    <property type="entry name" value="Omp85_2"/>
    <property type="match status" value="1"/>
</dbReference>
<keyword evidence="7" id="KW-1185">Reference proteome</keyword>
<proteinExistence type="predicted"/>
<evidence type="ECO:0000313" key="6">
    <source>
        <dbReference type="EMBL" id="NGZ90530.1"/>
    </source>
</evidence>
<dbReference type="Proteomes" id="UP000643701">
    <property type="component" value="Unassembled WGS sequence"/>
</dbReference>
<gene>
    <name evidence="6" type="ORF">G7034_09715</name>
</gene>
<evidence type="ECO:0000256" key="1">
    <source>
        <dbReference type="ARBA" id="ARBA00022801"/>
    </source>
</evidence>
<feature type="domain" description="PNPLA" evidence="5">
    <location>
        <begin position="49"/>
        <end position="238"/>
    </location>
</feature>
<dbReference type="SUPFAM" id="SSF52151">
    <property type="entry name" value="FabD/lysophospholipase-like"/>
    <property type="match status" value="1"/>
</dbReference>
<dbReference type="Gene3D" id="3.40.1090.10">
    <property type="entry name" value="Cytosolic phospholipase A2 catalytic domain"/>
    <property type="match status" value="2"/>
</dbReference>
<dbReference type="InterPro" id="IPR043864">
    <property type="entry name" value="Omp85-like_dom"/>
</dbReference>
<evidence type="ECO:0000259" key="5">
    <source>
        <dbReference type="PROSITE" id="PS51635"/>
    </source>
</evidence>
<name>A0A967DZ49_9FLAO</name>
<dbReference type="PANTHER" id="PTHR14226">
    <property type="entry name" value="NEUROPATHY TARGET ESTERASE/SWISS CHEESE D.MELANOGASTER"/>
    <property type="match status" value="1"/>
</dbReference>
<evidence type="ECO:0000256" key="2">
    <source>
        <dbReference type="ARBA" id="ARBA00022963"/>
    </source>
</evidence>
<dbReference type="PANTHER" id="PTHR14226:SF76">
    <property type="entry name" value="NTE FAMILY PROTEIN RSSA"/>
    <property type="match status" value="1"/>
</dbReference>
<dbReference type="EMBL" id="JAANAS010000072">
    <property type="protein sequence ID" value="NGZ90530.1"/>
    <property type="molecule type" value="Genomic_DNA"/>
</dbReference>
<dbReference type="CDD" id="cd07205">
    <property type="entry name" value="Pat_PNPLA6_PNPLA7_NTE1_like"/>
    <property type="match status" value="1"/>
</dbReference>
<feature type="short sequence motif" description="DGA/G" evidence="4">
    <location>
        <begin position="225"/>
        <end position="227"/>
    </location>
</feature>
<feature type="active site" description="Proton acceptor" evidence="4">
    <location>
        <position position="225"/>
    </location>
</feature>
<feature type="short sequence motif" description="GXGXXG" evidence="4">
    <location>
        <begin position="53"/>
        <end position="58"/>
    </location>
</feature>
<dbReference type="Gene3D" id="3.10.20.310">
    <property type="entry name" value="membrane protein fhac"/>
    <property type="match status" value="1"/>
</dbReference>
<dbReference type="InterPro" id="IPR002641">
    <property type="entry name" value="PNPLA_dom"/>
</dbReference>
<evidence type="ECO:0000313" key="7">
    <source>
        <dbReference type="Proteomes" id="UP000643701"/>
    </source>
</evidence>
<evidence type="ECO:0000256" key="4">
    <source>
        <dbReference type="PROSITE-ProRule" id="PRU01161"/>
    </source>
</evidence>
<dbReference type="GO" id="GO:0016042">
    <property type="term" value="P:lipid catabolic process"/>
    <property type="evidence" value="ECO:0007669"/>
    <property type="project" value="UniProtKB-UniRule"/>
</dbReference>
<evidence type="ECO:0000256" key="3">
    <source>
        <dbReference type="ARBA" id="ARBA00023098"/>
    </source>
</evidence>
<dbReference type="InterPro" id="IPR016035">
    <property type="entry name" value="Acyl_Trfase/lysoPLipase"/>
</dbReference>
<dbReference type="PROSITE" id="PS51635">
    <property type="entry name" value="PNPLA"/>
    <property type="match status" value="1"/>
</dbReference>
<keyword evidence="3 4" id="KW-0443">Lipid metabolism</keyword>
<dbReference type="GO" id="GO:0016787">
    <property type="term" value="F:hydrolase activity"/>
    <property type="evidence" value="ECO:0007669"/>
    <property type="project" value="UniProtKB-UniRule"/>
</dbReference>
<dbReference type="InterPro" id="IPR050301">
    <property type="entry name" value="NTE"/>
</dbReference>
<keyword evidence="2 4" id="KW-0442">Lipid degradation</keyword>
<organism evidence="6 7">
    <name type="scientific">Psychroflexus maritimus</name>
    <dbReference type="NCBI Taxonomy" id="2714865"/>
    <lineage>
        <taxon>Bacteria</taxon>
        <taxon>Pseudomonadati</taxon>
        <taxon>Bacteroidota</taxon>
        <taxon>Flavobacteriia</taxon>
        <taxon>Flavobacteriales</taxon>
        <taxon>Flavobacteriaceae</taxon>
        <taxon>Psychroflexus</taxon>
    </lineage>
</organism>
<accession>A0A967DZ49</accession>
<feature type="active site" description="Nucleophile" evidence="4">
    <location>
        <position position="82"/>
    </location>
</feature>
<feature type="short sequence motif" description="GXSXG" evidence="4">
    <location>
        <begin position="80"/>
        <end position="84"/>
    </location>
</feature>
<sequence length="769" mass="87117">MQKQKSYTNTTKKVKLLGLFILIFSGVYAQTDLAELREISKNKEIKVGLVLSGGGAKGLAHIGAIRVLEDAGVQIDYIGGTSMGAIIGGLHAVGYSADQLDSIFQVTDFNKLIRDELPREAKTFFEREQADQYALSLPFDGFQIKTPSGLSKGQNVFNFLARLTQHAQEEKFSELPIPFFCVSTNLETGEEVILDRGSLALAMSISGAIPTVFRPIEYQWQLHTDGGVVNNYPVEELKRRGANFIIGVDVQEDLHGRERLSSGLEVMAQISNFSTIKAMRKKKNLTDIYIRPDIDSYSVLDFDKGRQLIENGAIAAKIHFESLYHLANAQLNNQPQKKRKIWKPSNNDSIEVNDIHIAGNQNYKRNYILGKLRMKAQQKTSFTDLNNGLNNLSSTGNFNRINYTTTFNKNGTRDLHLQVFENQQKKFLRFALHYDDLYNSAILVNYTQKNIVLENDLFSIDLIGGDNLRYKASYYIDKGRYWSIGFNSRFNQFATDVDASFVGQLSDNIDPNQNINQLRIVNKDFTNQFFIESFLRNKFRFGTGIEQKFLEANTQTFIDSDFQNDKKETIIETSNLVSNYAYLEFDTMDHSFYPSQGFYFRSDLNIYWGSIATNKSLNSFSIAKGRMAYAQPIGKKFSLKLDSELGFRIGNEDMAGLNFFLGGYGNYAINNFRPFYGYNFLSLSGDSYIKVGGDLLYNFYGANYFIASANFANLQNSVFTSGEWFSSPSFSGYALGYGLDTFFGPIDIKASYSPEVEDFIWYASLGYRF</sequence>
<dbReference type="AlphaFoldDB" id="A0A967DZ49"/>
<reference evidence="6" key="1">
    <citation type="submission" date="2020-03" db="EMBL/GenBank/DDBJ databases">
        <title>Psychroflexus Maritimus sp. nov., isolate from marine sediment.</title>
        <authorList>
            <person name="Zhong Y.-L."/>
        </authorList>
    </citation>
    <scope>NUCLEOTIDE SEQUENCE</scope>
    <source>
        <strain evidence="6">C1</strain>
    </source>
</reference>
<dbReference type="Pfam" id="PF01734">
    <property type="entry name" value="Patatin"/>
    <property type="match status" value="1"/>
</dbReference>
<keyword evidence="1 4" id="KW-0378">Hydrolase</keyword>